<feature type="chain" id="PRO_5038918311" evidence="1">
    <location>
        <begin position="20"/>
        <end position="201"/>
    </location>
</feature>
<dbReference type="NCBIfam" id="TIGR04088">
    <property type="entry name" value="cognate_SipW"/>
    <property type="match status" value="1"/>
</dbReference>
<dbReference type="RefSeq" id="WP_021642505.1">
    <property type="nucleotide sequence ID" value="NZ_CACRUA010000079.1"/>
</dbReference>
<dbReference type="AlphaFoldDB" id="A0A6N3HXV5"/>
<proteinExistence type="predicted"/>
<protein>
    <submittedName>
        <fullName evidence="2">Camelysin metallo-endopeptidase</fullName>
    </submittedName>
</protein>
<name>A0A6N3HXV5_CLOSY</name>
<accession>A0A6N3HXV5</accession>
<evidence type="ECO:0000313" key="2">
    <source>
        <dbReference type="EMBL" id="VYU80509.1"/>
    </source>
</evidence>
<organism evidence="2">
    <name type="scientific">Clostridium symbiosum</name>
    <name type="common">Bacteroides symbiosus</name>
    <dbReference type="NCBI Taxonomy" id="1512"/>
    <lineage>
        <taxon>Bacteria</taxon>
        <taxon>Bacillati</taxon>
        <taxon>Bacillota</taxon>
        <taxon>Clostridia</taxon>
        <taxon>Lachnospirales</taxon>
        <taxon>Lachnospiraceae</taxon>
        <taxon>Otoolea</taxon>
    </lineage>
</organism>
<dbReference type="Pfam" id="PF12389">
    <property type="entry name" value="Peptidase_M73"/>
    <property type="match status" value="1"/>
</dbReference>
<sequence length="201" mass="21970">MKKKYALALAAAAMVGTLAVGGTLAWFTDTETATNVVTMGNVDITLSENGGEDGVIEEDGLKYKDIMPGDKFQKTVTIKNNENDAYVRAVITVSGDEAVMATFEDEKAENDIKFIGLDENAKWTKNEDGSYSTTVYYKNSASNNIMTNGENVVFTVFTDIQIPGEEWDNVFANNSFNIKVDAEAIQAANLTEEDAWKAMTK</sequence>
<dbReference type="InterPro" id="IPR022121">
    <property type="entry name" value="Peptidase_M73_camelysin"/>
</dbReference>
<evidence type="ECO:0000256" key="1">
    <source>
        <dbReference type="SAM" id="SignalP"/>
    </source>
</evidence>
<feature type="signal peptide" evidence="1">
    <location>
        <begin position="1"/>
        <end position="19"/>
    </location>
</feature>
<reference evidence="2" key="1">
    <citation type="submission" date="2019-11" db="EMBL/GenBank/DDBJ databases">
        <authorList>
            <person name="Feng L."/>
        </authorList>
    </citation>
    <scope>NUCLEOTIDE SEQUENCE</scope>
    <source>
        <strain evidence="2">CsymbiosumLFYP84</strain>
    </source>
</reference>
<keyword evidence="1" id="KW-0732">Signal</keyword>
<gene>
    <name evidence="2" type="ORF">CSLFYP84_04264</name>
</gene>
<dbReference type="EMBL" id="CACRUA010000079">
    <property type="protein sequence ID" value="VYU80509.1"/>
    <property type="molecule type" value="Genomic_DNA"/>
</dbReference>
<dbReference type="InterPro" id="IPR023833">
    <property type="entry name" value="Signal_pept_SipW-depend-type"/>
</dbReference>